<dbReference type="Gene3D" id="3.10.10.10">
    <property type="entry name" value="HIV Type 1 Reverse Transcriptase, subunit A, domain 1"/>
    <property type="match status" value="1"/>
</dbReference>
<dbReference type="SUPFAM" id="SSF56672">
    <property type="entry name" value="DNA/RNA polymerases"/>
    <property type="match status" value="1"/>
</dbReference>
<gene>
    <name evidence="1" type="ORF">Tci_917238</name>
</gene>
<protein>
    <submittedName>
        <fullName evidence="1">Reverse transcriptase domain-containing protein</fullName>
    </submittedName>
</protein>
<keyword evidence="1" id="KW-0808">Transferase</keyword>
<dbReference type="AlphaFoldDB" id="A0A699WEX7"/>
<dbReference type="InterPro" id="IPR053134">
    <property type="entry name" value="RNA-dir_DNA_polymerase"/>
</dbReference>
<dbReference type="EMBL" id="BKCJ011644039">
    <property type="protein sequence ID" value="GFD45269.1"/>
    <property type="molecule type" value="Genomic_DNA"/>
</dbReference>
<dbReference type="GO" id="GO:0003964">
    <property type="term" value="F:RNA-directed DNA polymerase activity"/>
    <property type="evidence" value="ECO:0007669"/>
    <property type="project" value="UniProtKB-KW"/>
</dbReference>
<name>A0A699WEX7_TANCI</name>
<dbReference type="PANTHER" id="PTHR24559:SF444">
    <property type="entry name" value="REVERSE TRANSCRIPTASE DOMAIN-CONTAINING PROTEIN"/>
    <property type="match status" value="1"/>
</dbReference>
<keyword evidence="1" id="KW-0548">Nucleotidyltransferase</keyword>
<evidence type="ECO:0000313" key="1">
    <source>
        <dbReference type="EMBL" id="GFD45269.1"/>
    </source>
</evidence>
<dbReference type="InterPro" id="IPR043502">
    <property type="entry name" value="DNA/RNA_pol_sf"/>
</dbReference>
<keyword evidence="1" id="KW-0695">RNA-directed DNA polymerase</keyword>
<dbReference type="PANTHER" id="PTHR24559">
    <property type="entry name" value="TRANSPOSON TY3-I GAG-POL POLYPROTEIN"/>
    <property type="match status" value="1"/>
</dbReference>
<organism evidence="1">
    <name type="scientific">Tanacetum cinerariifolium</name>
    <name type="common">Dalmatian daisy</name>
    <name type="synonym">Chrysanthemum cinerariifolium</name>
    <dbReference type="NCBI Taxonomy" id="118510"/>
    <lineage>
        <taxon>Eukaryota</taxon>
        <taxon>Viridiplantae</taxon>
        <taxon>Streptophyta</taxon>
        <taxon>Embryophyta</taxon>
        <taxon>Tracheophyta</taxon>
        <taxon>Spermatophyta</taxon>
        <taxon>Magnoliopsida</taxon>
        <taxon>eudicotyledons</taxon>
        <taxon>Gunneridae</taxon>
        <taxon>Pentapetalae</taxon>
        <taxon>asterids</taxon>
        <taxon>campanulids</taxon>
        <taxon>Asterales</taxon>
        <taxon>Asteraceae</taxon>
        <taxon>Asteroideae</taxon>
        <taxon>Anthemideae</taxon>
        <taxon>Anthemidinae</taxon>
        <taxon>Tanacetum</taxon>
    </lineage>
</organism>
<feature type="non-terminal residue" evidence="1">
    <location>
        <position position="1"/>
    </location>
</feature>
<comment type="caution">
    <text evidence="1">The sequence shown here is derived from an EMBL/GenBank/DDBJ whole genome shotgun (WGS) entry which is preliminary data.</text>
</comment>
<reference evidence="1" key="1">
    <citation type="journal article" date="2019" name="Sci. Rep.">
        <title>Draft genome of Tanacetum cinerariifolium, the natural source of mosquito coil.</title>
        <authorList>
            <person name="Yamashiro T."/>
            <person name="Shiraishi A."/>
            <person name="Satake H."/>
            <person name="Nakayama K."/>
        </authorList>
    </citation>
    <scope>NUCLEOTIDE SEQUENCE</scope>
</reference>
<proteinExistence type="predicted"/>
<sequence>KKLPAIIAKELGDEEKSAWIKVLKSHKRAIAWKLSDIHGINPKFYTHKILMEEEYKPAVQHQRRVNPKIHNVIKKEVEKLLNAGLIYLISYSPWVSPVHCVPKKGGFTVVENEENDVIPTRLVTGWRVCIDY</sequence>
<accession>A0A699WEX7</accession>